<dbReference type="AlphaFoldDB" id="A0A1Y2GN12"/>
<evidence type="ECO:0000259" key="5">
    <source>
        <dbReference type="PROSITE" id="PS50850"/>
    </source>
</evidence>
<dbReference type="GO" id="GO:0022857">
    <property type="term" value="F:transmembrane transporter activity"/>
    <property type="evidence" value="ECO:0007669"/>
    <property type="project" value="InterPro"/>
</dbReference>
<feature type="transmembrane region" description="Helical" evidence="4">
    <location>
        <begin position="192"/>
        <end position="213"/>
    </location>
</feature>
<feature type="transmembrane region" description="Helical" evidence="4">
    <location>
        <begin position="299"/>
        <end position="317"/>
    </location>
</feature>
<dbReference type="InterPro" id="IPR020846">
    <property type="entry name" value="MFS_dom"/>
</dbReference>
<sequence length="507" mass="53236">MSEITSSLHKTEVDEKSPHQGDQNGSKLEGLVHETQQTHPSSLSSKPSVTALSASSSTVHTNGSEIAATVPVGPVIVPESTKEKEITRIEPPDGGYGWVVVGACFLNNFSMLGIMFSWGIFQQLYKTEVFPGQVSAVSWIGTLAFGSMYIIGGVFSLFAAKIGYRKMILIGSILVAGGCVGASFATEVWHLYLSQGFLYGLGAAMANPCILAAPSQWFVKRRGMASGIGISGSGIGGLVFSVLIQKLNASIGYRWCLRVLAIIVWCSMVISGILIRQFSATGARAVNVSMKDIETMRRPAFLIMITGVLLTSFGYFAPLNLLPSYAVDHNLSQSQGAMINSFLNGASFFGRFAGGIFGDRFGLVNLTLFCVATSALTTLLIWMFATTLPVLLVYVILYGLMGGGFISLLAPVLAEQFGTGSLTILVGVTFGVNGFGSLTGTPIAAAILASLGGGESSGDDGTAQGPVNLHAYKGTIGFIGGIMALGAVVFVYLKCKVGGKHKASHQA</sequence>
<evidence type="ECO:0000256" key="1">
    <source>
        <dbReference type="ARBA" id="ARBA00004141"/>
    </source>
</evidence>
<keyword evidence="7" id="KW-1185">Reference proteome</keyword>
<feature type="compositionally biased region" description="Basic and acidic residues" evidence="3">
    <location>
        <begin position="9"/>
        <end position="19"/>
    </location>
</feature>
<name>A0A1Y2GN12_9FUNG</name>
<feature type="transmembrane region" description="Helical" evidence="4">
    <location>
        <begin position="136"/>
        <end position="160"/>
    </location>
</feature>
<keyword evidence="4" id="KW-0472">Membrane</keyword>
<comment type="caution">
    <text evidence="6">The sequence shown here is derived from an EMBL/GenBank/DDBJ whole genome shotgun (WGS) entry which is preliminary data.</text>
</comment>
<protein>
    <submittedName>
        <fullName evidence="6">Major facilitator superfamily domain-containing protein</fullName>
    </submittedName>
</protein>
<feature type="transmembrane region" description="Helical" evidence="4">
    <location>
        <begin position="167"/>
        <end position="186"/>
    </location>
</feature>
<dbReference type="GeneID" id="33563360"/>
<evidence type="ECO:0000313" key="6">
    <source>
        <dbReference type="EMBL" id="ORZ14394.1"/>
    </source>
</evidence>
<reference evidence="6 7" key="1">
    <citation type="submission" date="2016-07" db="EMBL/GenBank/DDBJ databases">
        <title>Pervasive Adenine N6-methylation of Active Genes in Fungi.</title>
        <authorList>
            <consortium name="DOE Joint Genome Institute"/>
            <person name="Mondo S.J."/>
            <person name="Dannebaum R.O."/>
            <person name="Kuo R.C."/>
            <person name="Labutti K."/>
            <person name="Haridas S."/>
            <person name="Kuo A."/>
            <person name="Salamov A."/>
            <person name="Ahrendt S.R."/>
            <person name="Lipzen A."/>
            <person name="Sullivan W."/>
            <person name="Andreopoulos W.B."/>
            <person name="Clum A."/>
            <person name="Lindquist E."/>
            <person name="Daum C."/>
            <person name="Ramamoorthy G.K."/>
            <person name="Gryganskyi A."/>
            <person name="Culley D."/>
            <person name="Magnuson J.K."/>
            <person name="James T.Y."/>
            <person name="O'Malley M.A."/>
            <person name="Stajich J.E."/>
            <person name="Spatafora J.W."/>
            <person name="Visel A."/>
            <person name="Grigoriev I.V."/>
        </authorList>
    </citation>
    <scope>NUCLEOTIDE SEQUENCE [LARGE SCALE GENOMIC DNA]</scope>
    <source>
        <strain evidence="6 7">NRRL 3116</strain>
    </source>
</reference>
<dbReference type="Pfam" id="PF07690">
    <property type="entry name" value="MFS_1"/>
    <property type="match status" value="1"/>
</dbReference>
<evidence type="ECO:0000256" key="4">
    <source>
        <dbReference type="SAM" id="Phobius"/>
    </source>
</evidence>
<dbReference type="Proteomes" id="UP000193648">
    <property type="component" value="Unassembled WGS sequence"/>
</dbReference>
<dbReference type="PANTHER" id="PTHR11360:SF284">
    <property type="entry name" value="EG:103B4.3 PROTEIN-RELATED"/>
    <property type="match status" value="1"/>
</dbReference>
<gene>
    <name evidence="6" type="ORF">BCR41DRAFT_323435</name>
</gene>
<feature type="transmembrane region" description="Helical" evidence="4">
    <location>
        <begin position="422"/>
        <end position="451"/>
    </location>
</feature>
<feature type="compositionally biased region" description="Polar residues" evidence="3">
    <location>
        <begin position="34"/>
        <end position="43"/>
    </location>
</feature>
<dbReference type="Gene3D" id="1.20.1250.20">
    <property type="entry name" value="MFS general substrate transporter like domains"/>
    <property type="match status" value="2"/>
</dbReference>
<accession>A0A1Y2GN12</accession>
<comment type="subcellular location">
    <subcellularLocation>
        <location evidence="1">Membrane</location>
        <topology evidence="1">Multi-pass membrane protein</topology>
    </subcellularLocation>
</comment>
<feature type="transmembrane region" description="Helical" evidence="4">
    <location>
        <begin position="337"/>
        <end position="354"/>
    </location>
</feature>
<dbReference type="SUPFAM" id="SSF103473">
    <property type="entry name" value="MFS general substrate transporter"/>
    <property type="match status" value="1"/>
</dbReference>
<feature type="region of interest" description="Disordered" evidence="3">
    <location>
        <begin position="1"/>
        <end position="48"/>
    </location>
</feature>
<keyword evidence="4" id="KW-0812">Transmembrane</keyword>
<organism evidence="6 7">
    <name type="scientific">Lobosporangium transversale</name>
    <dbReference type="NCBI Taxonomy" id="64571"/>
    <lineage>
        <taxon>Eukaryota</taxon>
        <taxon>Fungi</taxon>
        <taxon>Fungi incertae sedis</taxon>
        <taxon>Mucoromycota</taxon>
        <taxon>Mortierellomycotina</taxon>
        <taxon>Mortierellomycetes</taxon>
        <taxon>Mortierellales</taxon>
        <taxon>Mortierellaceae</taxon>
        <taxon>Lobosporangium</taxon>
    </lineage>
</organism>
<comment type="similarity">
    <text evidence="2">Belongs to the major facilitator superfamily. Monocarboxylate porter (TC 2.A.1.13) family.</text>
</comment>
<dbReference type="RefSeq" id="XP_021880872.1">
    <property type="nucleotide sequence ID" value="XM_022021516.1"/>
</dbReference>
<dbReference type="InterPro" id="IPR011701">
    <property type="entry name" value="MFS"/>
</dbReference>
<keyword evidence="4" id="KW-1133">Transmembrane helix</keyword>
<dbReference type="InterPro" id="IPR050327">
    <property type="entry name" value="Proton-linked_MCT"/>
</dbReference>
<dbReference type="InterPro" id="IPR036259">
    <property type="entry name" value="MFS_trans_sf"/>
</dbReference>
<proteinExistence type="inferred from homology"/>
<feature type="transmembrane region" description="Helical" evidence="4">
    <location>
        <begin position="225"/>
        <end position="245"/>
    </location>
</feature>
<dbReference type="OrthoDB" id="6499973at2759"/>
<feature type="transmembrane region" description="Helical" evidence="4">
    <location>
        <begin position="366"/>
        <end position="385"/>
    </location>
</feature>
<dbReference type="STRING" id="64571.A0A1Y2GN12"/>
<dbReference type="GO" id="GO:0016020">
    <property type="term" value="C:membrane"/>
    <property type="evidence" value="ECO:0007669"/>
    <property type="project" value="UniProtKB-SubCell"/>
</dbReference>
<dbReference type="PANTHER" id="PTHR11360">
    <property type="entry name" value="MONOCARBOXYLATE TRANSPORTER"/>
    <property type="match status" value="1"/>
</dbReference>
<feature type="domain" description="Major facilitator superfamily (MFS) profile" evidence="5">
    <location>
        <begin position="96"/>
        <end position="498"/>
    </location>
</feature>
<feature type="transmembrane region" description="Helical" evidence="4">
    <location>
        <begin position="391"/>
        <end position="410"/>
    </location>
</feature>
<feature type="transmembrane region" description="Helical" evidence="4">
    <location>
        <begin position="96"/>
        <end position="121"/>
    </location>
</feature>
<feature type="transmembrane region" description="Helical" evidence="4">
    <location>
        <begin position="257"/>
        <end position="278"/>
    </location>
</feature>
<dbReference type="EMBL" id="MCFF01000021">
    <property type="protein sequence ID" value="ORZ14394.1"/>
    <property type="molecule type" value="Genomic_DNA"/>
</dbReference>
<dbReference type="InParanoid" id="A0A1Y2GN12"/>
<evidence type="ECO:0000256" key="3">
    <source>
        <dbReference type="SAM" id="MobiDB-lite"/>
    </source>
</evidence>
<evidence type="ECO:0000256" key="2">
    <source>
        <dbReference type="ARBA" id="ARBA00006727"/>
    </source>
</evidence>
<dbReference type="PROSITE" id="PS50850">
    <property type="entry name" value="MFS"/>
    <property type="match status" value="1"/>
</dbReference>
<feature type="transmembrane region" description="Helical" evidence="4">
    <location>
        <begin position="471"/>
        <end position="493"/>
    </location>
</feature>
<evidence type="ECO:0000313" key="7">
    <source>
        <dbReference type="Proteomes" id="UP000193648"/>
    </source>
</evidence>